<organism evidence="1 2">
    <name type="scientific">Polarella glacialis</name>
    <name type="common">Dinoflagellate</name>
    <dbReference type="NCBI Taxonomy" id="89957"/>
    <lineage>
        <taxon>Eukaryota</taxon>
        <taxon>Sar</taxon>
        <taxon>Alveolata</taxon>
        <taxon>Dinophyceae</taxon>
        <taxon>Suessiales</taxon>
        <taxon>Suessiaceae</taxon>
        <taxon>Polarella</taxon>
    </lineage>
</organism>
<comment type="caution">
    <text evidence="1">The sequence shown here is derived from an EMBL/GenBank/DDBJ whole genome shotgun (WGS) entry which is preliminary data.</text>
</comment>
<name>A0A813KBB5_POLGL</name>
<evidence type="ECO:0000313" key="2">
    <source>
        <dbReference type="Proteomes" id="UP000626109"/>
    </source>
</evidence>
<evidence type="ECO:0000313" key="1">
    <source>
        <dbReference type="EMBL" id="CAE8694637.1"/>
    </source>
</evidence>
<dbReference type="Proteomes" id="UP000626109">
    <property type="component" value="Unassembled WGS sequence"/>
</dbReference>
<feature type="non-terminal residue" evidence="1">
    <location>
        <position position="1"/>
    </location>
</feature>
<gene>
    <name evidence="1" type="ORF">PGLA2088_LOCUS28950</name>
</gene>
<accession>A0A813KBB5</accession>
<sequence>NRKVRLHIQELSDEEGLQVPFMDLIKQISKANQLVRPPHVLPTGKADKNVSMDYRVQLVDWKQAPVAGRELSRQ</sequence>
<feature type="non-terminal residue" evidence="1">
    <location>
        <position position="74"/>
    </location>
</feature>
<proteinExistence type="predicted"/>
<reference evidence="1" key="1">
    <citation type="submission" date="2021-02" db="EMBL/GenBank/DDBJ databases">
        <authorList>
            <person name="Dougan E. K."/>
            <person name="Rhodes N."/>
            <person name="Thang M."/>
            <person name="Chan C."/>
        </authorList>
    </citation>
    <scope>NUCLEOTIDE SEQUENCE</scope>
</reference>
<dbReference type="EMBL" id="CAJNNW010028099">
    <property type="protein sequence ID" value="CAE8694637.1"/>
    <property type="molecule type" value="Genomic_DNA"/>
</dbReference>
<protein>
    <submittedName>
        <fullName evidence="1">Uncharacterized protein</fullName>
    </submittedName>
</protein>
<dbReference type="AlphaFoldDB" id="A0A813KBB5"/>